<evidence type="ECO:0000313" key="2">
    <source>
        <dbReference type="Proteomes" id="UP000005801"/>
    </source>
</evidence>
<keyword evidence="2" id="KW-1185">Reference proteome</keyword>
<name>A6GDT2_9BACT</name>
<organism evidence="1 2">
    <name type="scientific">Plesiocystis pacifica SIR-1</name>
    <dbReference type="NCBI Taxonomy" id="391625"/>
    <lineage>
        <taxon>Bacteria</taxon>
        <taxon>Pseudomonadati</taxon>
        <taxon>Myxococcota</taxon>
        <taxon>Polyangia</taxon>
        <taxon>Nannocystales</taxon>
        <taxon>Nannocystaceae</taxon>
        <taxon>Plesiocystis</taxon>
    </lineage>
</organism>
<dbReference type="AlphaFoldDB" id="A6GDT2"/>
<proteinExistence type="predicted"/>
<comment type="caution">
    <text evidence="1">The sequence shown here is derived from an EMBL/GenBank/DDBJ whole genome shotgun (WGS) entry which is preliminary data.</text>
</comment>
<accession>A6GDT2</accession>
<dbReference type="STRING" id="391625.PPSIR1_19899"/>
<evidence type="ECO:0000313" key="1">
    <source>
        <dbReference type="EMBL" id="EDM75971.1"/>
    </source>
</evidence>
<dbReference type="RefSeq" id="WP_006974872.1">
    <property type="nucleotide sequence ID" value="NZ_ABCS01000076.1"/>
</dbReference>
<protein>
    <submittedName>
        <fullName evidence="1">Uncharacterized protein</fullName>
    </submittedName>
</protein>
<dbReference type="Proteomes" id="UP000005801">
    <property type="component" value="Unassembled WGS sequence"/>
</dbReference>
<gene>
    <name evidence="1" type="ORF">PPSIR1_19899</name>
</gene>
<dbReference type="EMBL" id="ABCS01000076">
    <property type="protein sequence ID" value="EDM75971.1"/>
    <property type="molecule type" value="Genomic_DNA"/>
</dbReference>
<reference evidence="1 2" key="1">
    <citation type="submission" date="2007-06" db="EMBL/GenBank/DDBJ databases">
        <authorList>
            <person name="Shimkets L."/>
            <person name="Ferriera S."/>
            <person name="Johnson J."/>
            <person name="Kravitz S."/>
            <person name="Beeson K."/>
            <person name="Sutton G."/>
            <person name="Rogers Y.-H."/>
            <person name="Friedman R."/>
            <person name="Frazier M."/>
            <person name="Venter J.C."/>
        </authorList>
    </citation>
    <scope>NUCLEOTIDE SEQUENCE [LARGE SCALE GENOMIC DNA]</scope>
    <source>
        <strain evidence="1 2">SIR-1</strain>
    </source>
</reference>
<sequence length="55" mass="5521">MTAPRTTAALLVAPLAAALVLAFACLAPSLDLGLNDAEPVVVAGIVPDDDIPLPR</sequence>
<dbReference type="PROSITE" id="PS51257">
    <property type="entry name" value="PROKAR_LIPOPROTEIN"/>
    <property type="match status" value="1"/>
</dbReference>